<reference evidence="3" key="1">
    <citation type="submission" date="2011-05" db="EMBL/GenBank/DDBJ databases">
        <title>The genome sequence of Vittaforma corneae strain ATCC 50505.</title>
        <authorList>
            <consortium name="The Broad Institute Genome Sequencing Platform"/>
            <person name="Cuomo C."/>
            <person name="Didier E."/>
            <person name="Bowers L."/>
            <person name="Young S.K."/>
            <person name="Zeng Q."/>
            <person name="Gargeya S."/>
            <person name="Fitzgerald M."/>
            <person name="Haas B."/>
            <person name="Abouelleil A."/>
            <person name="Alvarado L."/>
            <person name="Arachchi H.M."/>
            <person name="Berlin A."/>
            <person name="Chapman S.B."/>
            <person name="Gearin G."/>
            <person name="Goldberg J."/>
            <person name="Griggs A."/>
            <person name="Gujja S."/>
            <person name="Hansen M."/>
            <person name="Heiman D."/>
            <person name="Howarth C."/>
            <person name="Larimer J."/>
            <person name="Lui A."/>
            <person name="MacDonald P.J.P."/>
            <person name="McCowen C."/>
            <person name="Montmayeur A."/>
            <person name="Murphy C."/>
            <person name="Neiman D."/>
            <person name="Pearson M."/>
            <person name="Priest M."/>
            <person name="Roberts A."/>
            <person name="Saif S."/>
            <person name="Shea T."/>
            <person name="Sisk P."/>
            <person name="Stolte C."/>
            <person name="Sykes S."/>
            <person name="Wortman J."/>
            <person name="Nusbaum C."/>
            <person name="Birren B."/>
        </authorList>
    </citation>
    <scope>NUCLEOTIDE SEQUENCE [LARGE SCALE GENOMIC DNA]</scope>
    <source>
        <strain evidence="3">ATCC 50505</strain>
    </source>
</reference>
<feature type="transmembrane region" description="Helical" evidence="1">
    <location>
        <begin position="191"/>
        <end position="211"/>
    </location>
</feature>
<dbReference type="Proteomes" id="UP000011082">
    <property type="component" value="Unassembled WGS sequence"/>
</dbReference>
<dbReference type="HOGENOM" id="CLU_984186_0_0_1"/>
<keyword evidence="3" id="KW-1185">Reference proteome</keyword>
<dbReference type="VEuPathDB" id="MicrosporidiaDB:VICG_01442"/>
<evidence type="ECO:0000313" key="3">
    <source>
        <dbReference type="Proteomes" id="UP000011082"/>
    </source>
</evidence>
<evidence type="ECO:0000313" key="2">
    <source>
        <dbReference type="EMBL" id="ELA41578.1"/>
    </source>
</evidence>
<dbReference type="RefSeq" id="XP_007604888.1">
    <property type="nucleotide sequence ID" value="XM_007604826.1"/>
</dbReference>
<feature type="transmembrane region" description="Helical" evidence="1">
    <location>
        <begin position="35"/>
        <end position="59"/>
    </location>
</feature>
<accession>L2GL21</accession>
<feature type="transmembrane region" description="Helical" evidence="1">
    <location>
        <begin position="254"/>
        <end position="273"/>
    </location>
</feature>
<evidence type="ECO:0000256" key="1">
    <source>
        <dbReference type="SAM" id="Phobius"/>
    </source>
</evidence>
<name>L2GL21_VITCO</name>
<dbReference type="AlphaFoldDB" id="L2GL21"/>
<keyword evidence="1" id="KW-0472">Membrane</keyword>
<protein>
    <submittedName>
        <fullName evidence="2">Uncharacterized protein</fullName>
    </submittedName>
</protein>
<feature type="transmembrane region" description="Helical" evidence="1">
    <location>
        <begin position="66"/>
        <end position="93"/>
    </location>
</feature>
<sequence>MQSSVIAELIVKKSGLLADLIVNSAYFVSRKTLSIGMHVIIPLSTCFSIVPVLVFLIFLRIISLLIAVLAAILISLGFHNGLIFKLLTAAHFYAKNLNKLRAYCALSMPVLEIVFLPLIWILMMALSIIDGFNTFIYRGIERKYANKCADSQEARGVFFLIVCLFSLPTVMDTPTECVKKLLPNYFNIYKEYYILALILTFIVLIYAFYFIQYLIETTDTVEVHNKTKDKKYIYERALLIFDLHTILVEKFATLFSMTVGLVGAVCLWCVSVYRMAKSRFSGI</sequence>
<keyword evidence="1" id="KW-1133">Transmembrane helix</keyword>
<feature type="transmembrane region" description="Helical" evidence="1">
    <location>
        <begin position="154"/>
        <end position="171"/>
    </location>
</feature>
<dbReference type="InParanoid" id="L2GL21"/>
<gene>
    <name evidence="2" type="ORF">VICG_01442</name>
</gene>
<dbReference type="EMBL" id="JH370142">
    <property type="protein sequence ID" value="ELA41578.1"/>
    <property type="molecule type" value="Genomic_DNA"/>
</dbReference>
<proteinExistence type="predicted"/>
<keyword evidence="1" id="KW-0812">Transmembrane</keyword>
<feature type="transmembrane region" description="Helical" evidence="1">
    <location>
        <begin position="113"/>
        <end position="133"/>
    </location>
</feature>
<dbReference type="GeneID" id="19882153"/>
<organism evidence="2 3">
    <name type="scientific">Vittaforma corneae (strain ATCC 50505)</name>
    <name type="common">Microsporidian parasite</name>
    <name type="synonym">Nosema corneum</name>
    <dbReference type="NCBI Taxonomy" id="993615"/>
    <lineage>
        <taxon>Eukaryota</taxon>
        <taxon>Fungi</taxon>
        <taxon>Fungi incertae sedis</taxon>
        <taxon>Microsporidia</taxon>
        <taxon>Nosematidae</taxon>
        <taxon>Vittaforma</taxon>
    </lineage>
</organism>